<accession>A0AAE7X237</accession>
<evidence type="ECO:0000313" key="1">
    <source>
        <dbReference type="EMBL" id="QZA70482.1"/>
    </source>
</evidence>
<proteinExistence type="predicted"/>
<protein>
    <submittedName>
        <fullName evidence="1">Uncharacterized protein</fullName>
    </submittedName>
</protein>
<reference evidence="1" key="1">
    <citation type="submission" date="2021-07" db="EMBL/GenBank/DDBJ databases">
        <authorList>
            <person name="Roth S.J."/>
            <person name="Krukonis G.P."/>
            <person name="Delesalle V.A."/>
        </authorList>
    </citation>
    <scope>NUCLEOTIDE SEQUENCE</scope>
</reference>
<dbReference type="Proteomes" id="UP000828678">
    <property type="component" value="Segment"/>
</dbReference>
<evidence type="ECO:0000313" key="2">
    <source>
        <dbReference type="Proteomes" id="UP000828678"/>
    </source>
</evidence>
<sequence>MGYCFNGSYLGDGEGLVMTVKKLPVTLYRPQIKEFYERLDELIDDYRDELVLAELIGVLELYKANAIRNAQES</sequence>
<name>A0AAE7X237_9CAUD</name>
<organism evidence="1 2">
    <name type="scientific">Erwinia phage AH03</name>
    <dbReference type="NCBI Taxonomy" id="2869568"/>
    <lineage>
        <taxon>Viruses</taxon>
        <taxon>Duplodnaviria</taxon>
        <taxon>Heunggongvirae</taxon>
        <taxon>Uroviricota</taxon>
        <taxon>Caudoviricetes</taxon>
        <taxon>Ahotrevirus</taxon>
        <taxon>Ahotrevirus AH03</taxon>
    </lineage>
</organism>
<dbReference type="EMBL" id="MZ501266">
    <property type="protein sequence ID" value="QZA70482.1"/>
    <property type="molecule type" value="Genomic_DNA"/>
</dbReference>
<keyword evidence="2" id="KW-1185">Reference proteome</keyword>
<gene>
    <name evidence="1" type="primary">3</name>
    <name evidence="1" type="ORF">AH03_3</name>
</gene>